<dbReference type="GO" id="GO:0003676">
    <property type="term" value="F:nucleic acid binding"/>
    <property type="evidence" value="ECO:0007669"/>
    <property type="project" value="InterPro"/>
</dbReference>
<keyword evidence="9" id="KW-0472">Membrane</keyword>
<feature type="domain" description="Integrase catalytic" evidence="8">
    <location>
        <begin position="328"/>
        <end position="504"/>
    </location>
</feature>
<feature type="region of interest" description="Disordered" evidence="6">
    <location>
        <begin position="70"/>
        <end position="90"/>
    </location>
</feature>
<keyword evidence="3" id="KW-0064">Aspartyl protease</keyword>
<dbReference type="PANTHER" id="PTHR42648:SF18">
    <property type="entry name" value="RETROTRANSPOSON, UNCLASSIFIED-LIKE PROTEIN"/>
    <property type="match status" value="1"/>
</dbReference>
<keyword evidence="5" id="KW-0863">Zinc-finger</keyword>
<feature type="region of interest" description="Disordered" evidence="6">
    <location>
        <begin position="553"/>
        <end position="614"/>
    </location>
</feature>
<dbReference type="PANTHER" id="PTHR42648">
    <property type="entry name" value="TRANSPOSASE, PUTATIVE-RELATED"/>
    <property type="match status" value="1"/>
</dbReference>
<reference evidence="9 10" key="1">
    <citation type="submission" date="2024-01" db="EMBL/GenBank/DDBJ databases">
        <title>The complete chloroplast genome sequence of Lithospermum erythrorhizon: insights into the phylogenetic relationship among Boraginaceae species and the maternal lineages of purple gromwells.</title>
        <authorList>
            <person name="Okada T."/>
            <person name="Watanabe K."/>
        </authorList>
    </citation>
    <scope>NUCLEOTIDE SEQUENCE [LARGE SCALE GENOMIC DNA]</scope>
</reference>
<evidence type="ECO:0000256" key="6">
    <source>
        <dbReference type="SAM" id="MobiDB-lite"/>
    </source>
</evidence>
<evidence type="ECO:0000313" key="9">
    <source>
        <dbReference type="EMBL" id="GAA0148631.1"/>
    </source>
</evidence>
<dbReference type="InterPro" id="IPR036397">
    <property type="entry name" value="RNaseH_sf"/>
</dbReference>
<proteinExistence type="predicted"/>
<organism evidence="9 10">
    <name type="scientific">Lithospermum erythrorhizon</name>
    <name type="common">Purple gromwell</name>
    <name type="synonym">Lithospermum officinale var. erythrorhizon</name>
    <dbReference type="NCBI Taxonomy" id="34254"/>
    <lineage>
        <taxon>Eukaryota</taxon>
        <taxon>Viridiplantae</taxon>
        <taxon>Streptophyta</taxon>
        <taxon>Embryophyta</taxon>
        <taxon>Tracheophyta</taxon>
        <taxon>Spermatophyta</taxon>
        <taxon>Magnoliopsida</taxon>
        <taxon>eudicotyledons</taxon>
        <taxon>Gunneridae</taxon>
        <taxon>Pentapetalae</taxon>
        <taxon>asterids</taxon>
        <taxon>lamiids</taxon>
        <taxon>Boraginales</taxon>
        <taxon>Boraginaceae</taxon>
        <taxon>Boraginoideae</taxon>
        <taxon>Lithospermeae</taxon>
        <taxon>Lithospermum</taxon>
    </lineage>
</organism>
<comment type="caution">
    <text evidence="9">The sequence shown here is derived from an EMBL/GenBank/DDBJ whole genome shotgun (WGS) entry which is preliminary data.</text>
</comment>
<evidence type="ECO:0000256" key="4">
    <source>
        <dbReference type="ARBA" id="ARBA00022801"/>
    </source>
</evidence>
<evidence type="ECO:0000256" key="5">
    <source>
        <dbReference type="PROSITE-ProRule" id="PRU00047"/>
    </source>
</evidence>
<evidence type="ECO:0000259" key="8">
    <source>
        <dbReference type="PROSITE" id="PS50994"/>
    </source>
</evidence>
<dbReference type="InterPro" id="IPR057670">
    <property type="entry name" value="SH3_retrovirus"/>
</dbReference>
<feature type="compositionally biased region" description="Basic and acidic residues" evidence="6">
    <location>
        <begin position="553"/>
        <end position="573"/>
    </location>
</feature>
<protein>
    <submittedName>
        <fullName evidence="9">Transmembrane signal receptor</fullName>
    </submittedName>
</protein>
<dbReference type="GO" id="GO:0015074">
    <property type="term" value="P:DNA integration"/>
    <property type="evidence" value="ECO:0007669"/>
    <property type="project" value="InterPro"/>
</dbReference>
<name>A0AAV3PCE5_LITER</name>
<dbReference type="InterPro" id="IPR039537">
    <property type="entry name" value="Retrotran_Ty1/copia-like"/>
</dbReference>
<dbReference type="Pfam" id="PF07727">
    <property type="entry name" value="RVT_2"/>
    <property type="match status" value="1"/>
</dbReference>
<dbReference type="GO" id="GO:0004190">
    <property type="term" value="F:aspartic-type endopeptidase activity"/>
    <property type="evidence" value="ECO:0007669"/>
    <property type="project" value="UniProtKB-KW"/>
</dbReference>
<dbReference type="Pfam" id="PF22936">
    <property type="entry name" value="Pol_BBD"/>
    <property type="match status" value="1"/>
</dbReference>
<feature type="compositionally biased region" description="Basic residues" evidence="6">
    <location>
        <begin position="75"/>
        <end position="87"/>
    </location>
</feature>
<gene>
    <name evidence="9" type="ORF">LIER_08020</name>
</gene>
<accession>A0AAV3PCE5</accession>
<evidence type="ECO:0000313" key="10">
    <source>
        <dbReference type="Proteomes" id="UP001454036"/>
    </source>
</evidence>
<dbReference type="InterPro" id="IPR001878">
    <property type="entry name" value="Znf_CCHC"/>
</dbReference>
<dbReference type="CDD" id="cd09272">
    <property type="entry name" value="RNase_HI_RT_Ty1"/>
    <property type="match status" value="1"/>
</dbReference>
<dbReference type="AlphaFoldDB" id="A0AAV3PCE5"/>
<dbReference type="SUPFAM" id="SSF53098">
    <property type="entry name" value="Ribonuclease H-like"/>
    <property type="match status" value="1"/>
</dbReference>
<dbReference type="EMBL" id="BAABME010001269">
    <property type="protein sequence ID" value="GAA0148631.1"/>
    <property type="molecule type" value="Genomic_DNA"/>
</dbReference>
<evidence type="ECO:0000256" key="1">
    <source>
        <dbReference type="ARBA" id="ARBA00022670"/>
    </source>
</evidence>
<dbReference type="InterPro" id="IPR001584">
    <property type="entry name" value="Integrase_cat-core"/>
</dbReference>
<dbReference type="InterPro" id="IPR036875">
    <property type="entry name" value="Znf_CCHC_sf"/>
</dbReference>
<dbReference type="InterPro" id="IPR013103">
    <property type="entry name" value="RVT_2"/>
</dbReference>
<keyword evidence="9" id="KW-0675">Receptor</keyword>
<evidence type="ECO:0000256" key="3">
    <source>
        <dbReference type="ARBA" id="ARBA00022750"/>
    </source>
</evidence>
<keyword evidence="10" id="KW-1185">Reference proteome</keyword>
<keyword evidence="4" id="KW-0378">Hydrolase</keyword>
<sequence length="1071" mass="122842">MTDSKIVQKILRTLTDQYTYVVVSIEESQDIEAMSVDELQNSLTTHEQKFSRNGKEEVDHVLKVEERYGYGGRSSRGRGGSRGRGRSGGRQYTSKAMVQCFKCHKLGHFQYECPKWSNKAHYTEMEDEGDLLLMAQIDEQESKKCMWFIDSGCSNHMCKDENMFINLDRTFTHSVKLGNNDKLQVAGRGNVRICIQGANYTITDVYYVPTLKSNLLSVGQLQDKGLAILFKGGTCCVYHPKRGEIIRTMMTANRMFTVTSDYKIQTEQTRECLQATSNEMSMLWHQRYGHLHFKGLKILHDKEMVKGLPNFKGDNIVCTDCLNAKQTRAPIPKQSNWRATSTLELIHSDLCGPISPTSNSGKRYFLCFIDDYSRKGWVYLLINKSDTLCHFKTFKALVENESGKHIKCLRTDRGGEYLSGEFNVYCNEHGIKRQLTNPYTPQQNGVAERRNRTVMNMVRAFLSAKNMPKTLWPEAVNWTFYILNRCPTLVIKDMTPQEAWSRMKPSVDNLKVWGCLAHVHVPNAHRSKLDNRSSICIFLGISHETKGTIEEEPQVEHHQGEHDQEAVHDHQPEEDVLQQNNDGDQEDNTAEIDAATPEQQHNNQRRVGRNQRTHRAPRWLQDYVSGSELSEDEVYMAQVYMVQDTEGDDPIFFEEAVKLATWRQAMDVEINSIIKNKTWTLTELPSNCKRIGVKWIYKTKRDEKGEIVKHKARLVAKGYSQKEGVDYSEVYAPVARMDTVRMIISMAAKKDWKILQLDVKSAFLHGELIEDVYIEQPRGYECKGNEHMVYKLHKALYGLKQAPRAWFSRIEKHFLDEGFEENRNEHTLFTKRSREGRMIIVSLYVDDLIITGDDEKLIAQFKSSLIKEFDMTDLGRMSYFLGIEVIQRDDGIFISQKSYAEAVLKRFGMFDCNPVSSPISPGLKVNYDREGKLVDDTLYKQIVGSLMYLTSTRPDIMYATCLISRYMAKPTELHLQVAKRILRYLKGSTQCGIFYTRSKSEGDLMVYTDSDYAGDSDDRKSTSGYVFLMNSGAVAWSSKKQPIVTLSTTEPEFVAATLRAMLGMVDLEDIS</sequence>
<evidence type="ECO:0000256" key="2">
    <source>
        <dbReference type="ARBA" id="ARBA00022723"/>
    </source>
</evidence>
<dbReference type="Proteomes" id="UP001454036">
    <property type="component" value="Unassembled WGS sequence"/>
</dbReference>
<dbReference type="PROSITE" id="PS50994">
    <property type="entry name" value="INTEGRASE"/>
    <property type="match status" value="1"/>
</dbReference>
<dbReference type="InterPro" id="IPR054722">
    <property type="entry name" value="PolX-like_BBD"/>
</dbReference>
<evidence type="ECO:0000259" key="7">
    <source>
        <dbReference type="PROSITE" id="PS50158"/>
    </source>
</evidence>
<feature type="compositionally biased region" description="Basic residues" evidence="6">
    <location>
        <begin position="603"/>
        <end position="614"/>
    </location>
</feature>
<keyword evidence="2" id="KW-0479">Metal-binding</keyword>
<dbReference type="Gene3D" id="4.10.60.10">
    <property type="entry name" value="Zinc finger, CCHC-type"/>
    <property type="match status" value="1"/>
</dbReference>
<dbReference type="SUPFAM" id="SSF57756">
    <property type="entry name" value="Retrovirus zinc finger-like domains"/>
    <property type="match status" value="1"/>
</dbReference>
<dbReference type="Pfam" id="PF13976">
    <property type="entry name" value="gag_pre-integrs"/>
    <property type="match status" value="1"/>
</dbReference>
<keyword evidence="5" id="KW-0862">Zinc</keyword>
<dbReference type="GO" id="GO:0008270">
    <property type="term" value="F:zinc ion binding"/>
    <property type="evidence" value="ECO:0007669"/>
    <property type="project" value="UniProtKB-KW"/>
</dbReference>
<dbReference type="Pfam" id="PF00665">
    <property type="entry name" value="rve"/>
    <property type="match status" value="1"/>
</dbReference>
<keyword evidence="1" id="KW-0645">Protease</keyword>
<dbReference type="PROSITE" id="PS50158">
    <property type="entry name" value="ZF_CCHC"/>
    <property type="match status" value="1"/>
</dbReference>
<keyword evidence="9" id="KW-0812">Transmembrane</keyword>
<dbReference type="SUPFAM" id="SSF56672">
    <property type="entry name" value="DNA/RNA polymerases"/>
    <property type="match status" value="1"/>
</dbReference>
<dbReference type="InterPro" id="IPR025724">
    <property type="entry name" value="GAG-pre-integrase_dom"/>
</dbReference>
<dbReference type="InterPro" id="IPR012337">
    <property type="entry name" value="RNaseH-like_sf"/>
</dbReference>
<dbReference type="GO" id="GO:0006508">
    <property type="term" value="P:proteolysis"/>
    <property type="evidence" value="ECO:0007669"/>
    <property type="project" value="UniProtKB-KW"/>
</dbReference>
<feature type="domain" description="CCHC-type" evidence="7">
    <location>
        <begin position="100"/>
        <end position="115"/>
    </location>
</feature>
<dbReference type="SMART" id="SM00343">
    <property type="entry name" value="ZnF_C2HC"/>
    <property type="match status" value="1"/>
</dbReference>
<dbReference type="InterPro" id="IPR043502">
    <property type="entry name" value="DNA/RNA_pol_sf"/>
</dbReference>
<dbReference type="Pfam" id="PF25597">
    <property type="entry name" value="SH3_retrovirus"/>
    <property type="match status" value="1"/>
</dbReference>
<dbReference type="Gene3D" id="3.30.420.10">
    <property type="entry name" value="Ribonuclease H-like superfamily/Ribonuclease H"/>
    <property type="match status" value="1"/>
</dbReference>